<dbReference type="RefSeq" id="WP_312881453.1">
    <property type="nucleotide sequence ID" value="NZ_JACJII010000001.1"/>
</dbReference>
<evidence type="ECO:0000256" key="2">
    <source>
        <dbReference type="SAM" id="SignalP"/>
    </source>
</evidence>
<keyword evidence="5" id="KW-1185">Reference proteome</keyword>
<dbReference type="InterPro" id="IPR005135">
    <property type="entry name" value="Endo/exonuclease/phosphatase"/>
</dbReference>
<keyword evidence="2" id="KW-0732">Signal</keyword>
<dbReference type="EMBL" id="JACJII010000001">
    <property type="protein sequence ID" value="MBA9007429.1"/>
    <property type="molecule type" value="Genomic_DNA"/>
</dbReference>
<organism evidence="4 5">
    <name type="scientific">Thermomonospora cellulosilytica</name>
    <dbReference type="NCBI Taxonomy" id="1411118"/>
    <lineage>
        <taxon>Bacteria</taxon>
        <taxon>Bacillati</taxon>
        <taxon>Actinomycetota</taxon>
        <taxon>Actinomycetes</taxon>
        <taxon>Streptosporangiales</taxon>
        <taxon>Thermomonosporaceae</taxon>
        <taxon>Thermomonospora</taxon>
    </lineage>
</organism>
<accession>A0A7W3N4J3</accession>
<dbReference type="Proteomes" id="UP000539313">
    <property type="component" value="Unassembled WGS sequence"/>
</dbReference>
<dbReference type="CDD" id="cd04486">
    <property type="entry name" value="YhcR_OBF_like"/>
    <property type="match status" value="1"/>
</dbReference>
<feature type="region of interest" description="Disordered" evidence="1">
    <location>
        <begin position="139"/>
        <end position="178"/>
    </location>
</feature>
<feature type="chain" id="PRO_5031483554" evidence="2">
    <location>
        <begin position="31"/>
        <end position="608"/>
    </location>
</feature>
<dbReference type="InterPro" id="IPR036691">
    <property type="entry name" value="Endo/exonu/phosph_ase_sf"/>
</dbReference>
<dbReference type="Pfam" id="PF03372">
    <property type="entry name" value="Exo_endo_phos"/>
    <property type="match status" value="1"/>
</dbReference>
<name>A0A7W3N4J3_9ACTN</name>
<sequence>MTFLRVLTGVPFAVAAVCAAGAVTAPAAAAAPAPVRQVHDIQGAAHVSPLLGERVTGVPGVVTATTENGFWMQGTRPDRDPATSEGVYVFTRTRPVVAAGDEVRVDGVVGEFRPGGPDSPNLSRTEIEATATTLVRRGAPLPAPTVLGPRGRRAPGEVIDDDVRGDVETSGRYEPGRDGLDFYESLEGMLVAVDDAVATGPRSDYGEIPVLPAGGEGAGPRTYRGGILARPDDANPERVVLDDTLLPLPAMDAGDRLPGRTLGVLDYSFGDYKLLATSVPRVGDESRAPGRARPQQPGEVAVATYALRDLDPGDPEERFTAIAHQIVTGLAAPDLLVVTGLQDNSGPDADGTVAADQTVAQLVAAISAAGGPAYDWRSIDPQDGADGGEAGGNGRIGFLFRTDRGLAFVDRPGGTATTPTAPVRVGAGEAGLSSSPGRVDPLNPAWRAVRKPLAGEFVWRGRRLLVVGNHWTARGADDAGYVRRRPPLRPSEPAHAAQARVVAGFVKSLRAVQPDARVIVAGDLNSGDRSPALRTLTKDAGLRNLVAELPEDRRYTTITNGNAQATDHILVSPALARRPHEVEIVHMNAEYAGRVGDHDPALVRLRPD</sequence>
<dbReference type="PANTHER" id="PTHR42834:SF1">
    <property type="entry name" value="ENDONUCLEASE_EXONUCLEASE_PHOSPHATASE FAMILY PROTEIN (AFU_ORTHOLOGUE AFUA_3G09210)"/>
    <property type="match status" value="1"/>
</dbReference>
<gene>
    <name evidence="4" type="ORF">HNR21_006311</name>
</gene>
<proteinExistence type="predicted"/>
<feature type="domain" description="Endonuclease/exonuclease/phosphatase" evidence="3">
    <location>
        <begin position="334"/>
        <end position="598"/>
    </location>
</feature>
<reference evidence="4 5" key="1">
    <citation type="submission" date="2020-08" db="EMBL/GenBank/DDBJ databases">
        <title>Sequencing the genomes of 1000 actinobacteria strains.</title>
        <authorList>
            <person name="Klenk H.-P."/>
        </authorList>
    </citation>
    <scope>NUCLEOTIDE SEQUENCE [LARGE SCALE GENOMIC DNA]</scope>
    <source>
        <strain evidence="4 5">DSM 45823</strain>
    </source>
</reference>
<feature type="compositionally biased region" description="Low complexity" evidence="1">
    <location>
        <begin position="411"/>
        <end position="427"/>
    </location>
</feature>
<dbReference type="SUPFAM" id="SSF56219">
    <property type="entry name" value="DNase I-like"/>
    <property type="match status" value="1"/>
</dbReference>
<dbReference type="PANTHER" id="PTHR42834">
    <property type="entry name" value="ENDONUCLEASE/EXONUCLEASE/PHOSPHATASE FAMILY PROTEIN (AFU_ORTHOLOGUE AFUA_3G09210)"/>
    <property type="match status" value="1"/>
</dbReference>
<evidence type="ECO:0000313" key="4">
    <source>
        <dbReference type="EMBL" id="MBA9007429.1"/>
    </source>
</evidence>
<evidence type="ECO:0000259" key="3">
    <source>
        <dbReference type="Pfam" id="PF03372"/>
    </source>
</evidence>
<comment type="caution">
    <text evidence="4">The sequence shown here is derived from an EMBL/GenBank/DDBJ whole genome shotgun (WGS) entry which is preliminary data.</text>
</comment>
<feature type="compositionally biased region" description="Basic and acidic residues" evidence="1">
    <location>
        <begin position="161"/>
        <end position="178"/>
    </location>
</feature>
<protein>
    <submittedName>
        <fullName evidence="4">Putative extracellular nuclease</fullName>
    </submittedName>
</protein>
<evidence type="ECO:0000313" key="5">
    <source>
        <dbReference type="Proteomes" id="UP000539313"/>
    </source>
</evidence>
<dbReference type="GO" id="GO:0003824">
    <property type="term" value="F:catalytic activity"/>
    <property type="evidence" value="ECO:0007669"/>
    <property type="project" value="InterPro"/>
</dbReference>
<dbReference type="AlphaFoldDB" id="A0A7W3N4J3"/>
<feature type="region of interest" description="Disordered" evidence="1">
    <location>
        <begin position="411"/>
        <end position="436"/>
    </location>
</feature>
<dbReference type="Gene3D" id="3.60.10.10">
    <property type="entry name" value="Endonuclease/exonuclease/phosphatase"/>
    <property type="match status" value="1"/>
</dbReference>
<evidence type="ECO:0000256" key="1">
    <source>
        <dbReference type="SAM" id="MobiDB-lite"/>
    </source>
</evidence>
<feature type="signal peptide" evidence="2">
    <location>
        <begin position="1"/>
        <end position="30"/>
    </location>
</feature>